<protein>
    <recommendedName>
        <fullName evidence="1">non-specific serine/threonine protein kinase</fullName>
        <ecNumber evidence="1">2.7.11.1</ecNumber>
    </recommendedName>
</protein>
<keyword evidence="2" id="KW-0808">Transferase</keyword>
<keyword evidence="10" id="KW-1133">Transmembrane helix</keyword>
<feature type="transmembrane region" description="Helical" evidence="10">
    <location>
        <begin position="301"/>
        <end position="322"/>
    </location>
</feature>
<dbReference type="SUPFAM" id="SSF56112">
    <property type="entry name" value="Protein kinase-like (PK-like)"/>
    <property type="match status" value="1"/>
</dbReference>
<evidence type="ECO:0000313" key="14">
    <source>
        <dbReference type="Proteomes" id="UP001597343"/>
    </source>
</evidence>
<dbReference type="EC" id="2.7.11.1" evidence="1"/>
<name>A0ABW4ZYT6_9BACL</name>
<evidence type="ECO:0000256" key="9">
    <source>
        <dbReference type="SAM" id="MobiDB-lite"/>
    </source>
</evidence>
<comment type="catalytic activity">
    <reaction evidence="7">
        <text>L-threonyl-[protein] + ATP = O-phospho-L-threonyl-[protein] + ADP + H(+)</text>
        <dbReference type="Rhea" id="RHEA:46608"/>
        <dbReference type="Rhea" id="RHEA-COMP:11060"/>
        <dbReference type="Rhea" id="RHEA-COMP:11605"/>
        <dbReference type="ChEBI" id="CHEBI:15378"/>
        <dbReference type="ChEBI" id="CHEBI:30013"/>
        <dbReference type="ChEBI" id="CHEBI:30616"/>
        <dbReference type="ChEBI" id="CHEBI:61977"/>
        <dbReference type="ChEBI" id="CHEBI:456216"/>
        <dbReference type="EC" id="2.7.11.1"/>
    </reaction>
</comment>
<dbReference type="Pfam" id="PF00069">
    <property type="entry name" value="Pkinase"/>
    <property type="match status" value="1"/>
</dbReference>
<comment type="caution">
    <text evidence="13">The sequence shown here is derived from an EMBL/GenBank/DDBJ whole genome shotgun (WGS) entry which is preliminary data.</text>
</comment>
<evidence type="ECO:0000256" key="2">
    <source>
        <dbReference type="ARBA" id="ARBA00022679"/>
    </source>
</evidence>
<gene>
    <name evidence="13" type="ORF">ACFSOY_13130</name>
</gene>
<evidence type="ECO:0000256" key="6">
    <source>
        <dbReference type="ARBA" id="ARBA00022840"/>
    </source>
</evidence>
<feature type="domain" description="Protein kinase" evidence="11">
    <location>
        <begin position="10"/>
        <end position="305"/>
    </location>
</feature>
<keyword evidence="5" id="KW-0418">Kinase</keyword>
<sequence>MNERILAGRYRLQEVIGGTSDLFLAHDESLRRKVAVKRLPGSVTDSNRHHWEQEIAKAAGLHHPHLLGVYDVVVESEGIYLITEDLDGDTLSRWMRLQGALPVERAIDIARQLASAIVQAEKHKIVEISIDPSTVLINQDGFLKVIGYGPLLSGRAQTERDLQKTIGVLLFEMLTGKAYSHLSPMQQVVADVQQALQQSGSEHSWLIERTERIVMRALGNMDQGSFATIHELHRDLKAVHHALGQQVERPTQQAESTSAVGRMKGSMVEAAQEGIEKVAQLRHLEFAKRVAEKSAPKRFSLLPYIGGLVVVVLVIAGLWWSLGDETSTASNDGKGTSAHQFTMPSLIGKTEQEALQVLADNGYPEGKIQWVYSAKDDAETKGKIYRQSVDPGKSVASQEGMIILTINSAADAVKPGEGQGKPSDQGANKPVAEGEVPDLRGMSQQDAEQLILKLGYHYKFYISKGDTPSGTVYSQMPEAGAKAAQGADVTFYVSQ</sequence>
<evidence type="ECO:0000256" key="5">
    <source>
        <dbReference type="ARBA" id="ARBA00022777"/>
    </source>
</evidence>
<evidence type="ECO:0000256" key="4">
    <source>
        <dbReference type="ARBA" id="ARBA00022741"/>
    </source>
</evidence>
<keyword evidence="4" id="KW-0547">Nucleotide-binding</keyword>
<proteinExistence type="predicted"/>
<dbReference type="InterPro" id="IPR011009">
    <property type="entry name" value="Kinase-like_dom_sf"/>
</dbReference>
<dbReference type="Proteomes" id="UP001597343">
    <property type="component" value="Unassembled WGS sequence"/>
</dbReference>
<dbReference type="PANTHER" id="PTHR43289:SF6">
    <property type="entry name" value="SERINE_THREONINE-PROTEIN KINASE NEKL-3"/>
    <property type="match status" value="1"/>
</dbReference>
<dbReference type="InterPro" id="IPR000719">
    <property type="entry name" value="Prot_kinase_dom"/>
</dbReference>
<dbReference type="RefSeq" id="WP_386047326.1">
    <property type="nucleotide sequence ID" value="NZ_JBHUIO010000008.1"/>
</dbReference>
<evidence type="ECO:0000259" key="11">
    <source>
        <dbReference type="PROSITE" id="PS50011"/>
    </source>
</evidence>
<accession>A0ABW4ZYT6</accession>
<dbReference type="SMART" id="SM00220">
    <property type="entry name" value="S_TKc"/>
    <property type="match status" value="1"/>
</dbReference>
<evidence type="ECO:0000256" key="3">
    <source>
        <dbReference type="ARBA" id="ARBA00022737"/>
    </source>
</evidence>
<dbReference type="SMART" id="SM00740">
    <property type="entry name" value="PASTA"/>
    <property type="match status" value="2"/>
</dbReference>
<dbReference type="Gene3D" id="3.30.200.20">
    <property type="entry name" value="Phosphorylase Kinase, domain 1"/>
    <property type="match status" value="1"/>
</dbReference>
<dbReference type="Gene3D" id="1.10.510.10">
    <property type="entry name" value="Transferase(Phosphotransferase) domain 1"/>
    <property type="match status" value="1"/>
</dbReference>
<dbReference type="Pfam" id="PF03793">
    <property type="entry name" value="PASTA"/>
    <property type="match status" value="2"/>
</dbReference>
<evidence type="ECO:0000256" key="10">
    <source>
        <dbReference type="SAM" id="Phobius"/>
    </source>
</evidence>
<dbReference type="CDD" id="cd06577">
    <property type="entry name" value="PASTA_pknB"/>
    <property type="match status" value="2"/>
</dbReference>
<evidence type="ECO:0000256" key="8">
    <source>
        <dbReference type="ARBA" id="ARBA00048679"/>
    </source>
</evidence>
<keyword evidence="3" id="KW-0677">Repeat</keyword>
<keyword evidence="10" id="KW-0812">Transmembrane</keyword>
<keyword evidence="14" id="KW-1185">Reference proteome</keyword>
<dbReference type="Gene3D" id="3.30.10.20">
    <property type="match status" value="2"/>
</dbReference>
<organism evidence="13 14">
    <name type="scientific">Tumebacillus lipolyticus</name>
    <dbReference type="NCBI Taxonomy" id="1280370"/>
    <lineage>
        <taxon>Bacteria</taxon>
        <taxon>Bacillati</taxon>
        <taxon>Bacillota</taxon>
        <taxon>Bacilli</taxon>
        <taxon>Bacillales</taxon>
        <taxon>Alicyclobacillaceae</taxon>
        <taxon>Tumebacillus</taxon>
    </lineage>
</organism>
<reference evidence="14" key="1">
    <citation type="journal article" date="2019" name="Int. J. Syst. Evol. Microbiol.">
        <title>The Global Catalogue of Microorganisms (GCM) 10K type strain sequencing project: providing services to taxonomists for standard genome sequencing and annotation.</title>
        <authorList>
            <consortium name="The Broad Institute Genomics Platform"/>
            <consortium name="The Broad Institute Genome Sequencing Center for Infectious Disease"/>
            <person name="Wu L."/>
            <person name="Ma J."/>
        </authorList>
    </citation>
    <scope>NUCLEOTIDE SEQUENCE [LARGE SCALE GENOMIC DNA]</scope>
    <source>
        <strain evidence="14">CGMCC 1.13574</strain>
    </source>
</reference>
<feature type="domain" description="PASTA" evidence="12">
    <location>
        <begin position="428"/>
        <end position="495"/>
    </location>
</feature>
<evidence type="ECO:0000313" key="13">
    <source>
        <dbReference type="EMBL" id="MFD2170928.1"/>
    </source>
</evidence>
<evidence type="ECO:0000259" key="12">
    <source>
        <dbReference type="PROSITE" id="PS51178"/>
    </source>
</evidence>
<dbReference type="EMBL" id="JBHUIO010000008">
    <property type="protein sequence ID" value="MFD2170928.1"/>
    <property type="molecule type" value="Genomic_DNA"/>
</dbReference>
<dbReference type="PROSITE" id="PS51178">
    <property type="entry name" value="PASTA"/>
    <property type="match status" value="2"/>
</dbReference>
<feature type="domain" description="PASTA" evidence="12">
    <location>
        <begin position="337"/>
        <end position="408"/>
    </location>
</feature>
<keyword evidence="6" id="KW-0067">ATP-binding</keyword>
<dbReference type="SUPFAM" id="SSF54184">
    <property type="entry name" value="Penicillin-binding protein 2x (pbp-2x), c-terminal domain"/>
    <property type="match status" value="1"/>
</dbReference>
<dbReference type="PROSITE" id="PS50011">
    <property type="entry name" value="PROTEIN_KINASE_DOM"/>
    <property type="match status" value="1"/>
</dbReference>
<feature type="region of interest" description="Disordered" evidence="9">
    <location>
        <begin position="413"/>
        <end position="442"/>
    </location>
</feature>
<evidence type="ECO:0000256" key="1">
    <source>
        <dbReference type="ARBA" id="ARBA00012513"/>
    </source>
</evidence>
<keyword evidence="10" id="KW-0472">Membrane</keyword>
<comment type="catalytic activity">
    <reaction evidence="8">
        <text>L-seryl-[protein] + ATP = O-phospho-L-seryl-[protein] + ADP + H(+)</text>
        <dbReference type="Rhea" id="RHEA:17989"/>
        <dbReference type="Rhea" id="RHEA-COMP:9863"/>
        <dbReference type="Rhea" id="RHEA-COMP:11604"/>
        <dbReference type="ChEBI" id="CHEBI:15378"/>
        <dbReference type="ChEBI" id="CHEBI:29999"/>
        <dbReference type="ChEBI" id="CHEBI:30616"/>
        <dbReference type="ChEBI" id="CHEBI:83421"/>
        <dbReference type="ChEBI" id="CHEBI:456216"/>
        <dbReference type="EC" id="2.7.11.1"/>
    </reaction>
</comment>
<dbReference type="PANTHER" id="PTHR43289">
    <property type="entry name" value="MITOGEN-ACTIVATED PROTEIN KINASE KINASE KINASE 20-RELATED"/>
    <property type="match status" value="1"/>
</dbReference>
<evidence type="ECO:0000256" key="7">
    <source>
        <dbReference type="ARBA" id="ARBA00047899"/>
    </source>
</evidence>
<dbReference type="InterPro" id="IPR005543">
    <property type="entry name" value="PASTA_dom"/>
</dbReference>